<sequence length="156" mass="17053">MPWYGARISLLAAEGATNAQIAQQCGISLPMIMHWKKRFAEHKLAGLHDQAKSGRPRTHGDEAVAALLNQVLSSLPETATHWSVRAASRVSGISKSQVARYFNLFGLQPYCSKRFKLSNDPYFVALSRSVWNGADHAAVGRSHGLRGGCLSLAHTR</sequence>
<dbReference type="Proteomes" id="UP000239898">
    <property type="component" value="Unassembled WGS sequence"/>
</dbReference>
<accession>A0A2S6ZBS2</accession>
<evidence type="ECO:0000313" key="2">
    <source>
        <dbReference type="Proteomes" id="UP000239898"/>
    </source>
</evidence>
<reference evidence="1 2" key="1">
    <citation type="submission" date="2016-08" db="EMBL/GenBank/DDBJ databases">
        <title>Evolution of the type three secretion system and type three effector repertoires in Xanthomonas.</title>
        <authorList>
            <person name="Merda D."/>
            <person name="Briand M."/>
            <person name="Bosis E."/>
            <person name="Rousseau C."/>
            <person name="Portier P."/>
            <person name="Jacques M.-A."/>
            <person name="Fischer-Le Saux M."/>
        </authorList>
    </citation>
    <scope>NUCLEOTIDE SEQUENCE [LARGE SCALE GENOMIC DNA]</scope>
    <source>
        <strain evidence="1 2">CFBP 4691</strain>
    </source>
</reference>
<evidence type="ECO:0000313" key="1">
    <source>
        <dbReference type="EMBL" id="PPT85391.1"/>
    </source>
</evidence>
<proteinExistence type="predicted"/>
<protein>
    <recommendedName>
        <fullName evidence="3">Helix-turn-helix domain-containing protein</fullName>
    </recommendedName>
</protein>
<comment type="caution">
    <text evidence="1">The sequence shown here is derived from an EMBL/GenBank/DDBJ whole genome shotgun (WGS) entry which is preliminary data.</text>
</comment>
<gene>
    <name evidence="1" type="ORF">XthCFBP4691_16305</name>
</gene>
<dbReference type="SUPFAM" id="SSF46689">
    <property type="entry name" value="Homeodomain-like"/>
    <property type="match status" value="1"/>
</dbReference>
<evidence type="ECO:0008006" key="3">
    <source>
        <dbReference type="Google" id="ProtNLM"/>
    </source>
</evidence>
<dbReference type="InterPro" id="IPR009057">
    <property type="entry name" value="Homeodomain-like_sf"/>
</dbReference>
<keyword evidence="2" id="KW-1185">Reference proteome</keyword>
<organism evidence="1 2">
    <name type="scientific">Xanthomonas theicola</name>
    <dbReference type="NCBI Taxonomy" id="56464"/>
    <lineage>
        <taxon>Bacteria</taxon>
        <taxon>Pseudomonadati</taxon>
        <taxon>Pseudomonadota</taxon>
        <taxon>Gammaproteobacteria</taxon>
        <taxon>Lysobacterales</taxon>
        <taxon>Lysobacteraceae</taxon>
        <taxon>Xanthomonas</taxon>
    </lineage>
</organism>
<dbReference type="AlphaFoldDB" id="A0A2S6ZBS2"/>
<name>A0A2S6ZBS2_9XANT</name>
<dbReference type="EMBL" id="MIGX01000106">
    <property type="protein sequence ID" value="PPT85391.1"/>
    <property type="molecule type" value="Genomic_DNA"/>
</dbReference>
<dbReference type="Pfam" id="PF13551">
    <property type="entry name" value="HTH_29"/>
    <property type="match status" value="1"/>
</dbReference>